<evidence type="ECO:0000313" key="1">
    <source>
        <dbReference type="EMBL" id="CAG8639168.1"/>
    </source>
</evidence>
<comment type="caution">
    <text evidence="1">The sequence shown here is derived from an EMBL/GenBank/DDBJ whole genome shotgun (WGS) entry which is preliminary data.</text>
</comment>
<dbReference type="Pfam" id="PF08238">
    <property type="entry name" value="Sel1"/>
    <property type="match status" value="2"/>
</dbReference>
<dbReference type="EMBL" id="CAJVPS010007924">
    <property type="protein sequence ID" value="CAG8639168.1"/>
    <property type="molecule type" value="Genomic_DNA"/>
</dbReference>
<proteinExistence type="predicted"/>
<dbReference type="SMART" id="SM00671">
    <property type="entry name" value="SEL1"/>
    <property type="match status" value="2"/>
</dbReference>
<organism evidence="1 2">
    <name type="scientific">Ambispora leptoticha</name>
    <dbReference type="NCBI Taxonomy" id="144679"/>
    <lineage>
        <taxon>Eukaryota</taxon>
        <taxon>Fungi</taxon>
        <taxon>Fungi incertae sedis</taxon>
        <taxon>Mucoromycota</taxon>
        <taxon>Glomeromycotina</taxon>
        <taxon>Glomeromycetes</taxon>
        <taxon>Archaeosporales</taxon>
        <taxon>Ambisporaceae</taxon>
        <taxon>Ambispora</taxon>
    </lineage>
</organism>
<dbReference type="PANTHER" id="PTHR43628:SF1">
    <property type="entry name" value="CHITIN SYNTHASE REGULATORY FACTOR 2-RELATED"/>
    <property type="match status" value="1"/>
</dbReference>
<dbReference type="Gene3D" id="1.25.40.10">
    <property type="entry name" value="Tetratricopeptide repeat domain"/>
    <property type="match status" value="1"/>
</dbReference>
<dbReference type="AlphaFoldDB" id="A0A9N9DJZ8"/>
<dbReference type="InterPro" id="IPR011009">
    <property type="entry name" value="Kinase-like_dom_sf"/>
</dbReference>
<dbReference type="Proteomes" id="UP000789508">
    <property type="component" value="Unassembled WGS sequence"/>
</dbReference>
<reference evidence="1" key="1">
    <citation type="submission" date="2021-06" db="EMBL/GenBank/DDBJ databases">
        <authorList>
            <person name="Kallberg Y."/>
            <person name="Tangrot J."/>
            <person name="Rosling A."/>
        </authorList>
    </citation>
    <scope>NUCLEOTIDE SEQUENCE</scope>
    <source>
        <strain evidence="1">FL130A</strain>
    </source>
</reference>
<feature type="non-terminal residue" evidence="1">
    <location>
        <position position="295"/>
    </location>
</feature>
<dbReference type="InterPro" id="IPR052945">
    <property type="entry name" value="Mitotic_Regulator"/>
</dbReference>
<protein>
    <submittedName>
        <fullName evidence="1">14140_t:CDS:1</fullName>
    </submittedName>
</protein>
<dbReference type="PANTHER" id="PTHR43628">
    <property type="entry name" value="ACTIVATOR OF C KINASE PROTEIN 1-RELATED"/>
    <property type="match status" value="1"/>
</dbReference>
<gene>
    <name evidence="1" type="ORF">ALEPTO_LOCUS9648</name>
</gene>
<dbReference type="OrthoDB" id="2397917at2759"/>
<accession>A0A9N9DJZ8</accession>
<dbReference type="SUPFAM" id="SSF56112">
    <property type="entry name" value="Protein kinase-like (PK-like)"/>
    <property type="match status" value="1"/>
</dbReference>
<keyword evidence="2" id="KW-1185">Reference proteome</keyword>
<sequence>FGMLLWELCYEKLPYADWDMRKLSDHVLSGKREKISKGNFKNPADREIQLEFIKIIQDAWCHKPELRITIPALKPKLDELAKKYPISFDTPQLFDNKALDLDGQKTEPLPVFEEIIEIEDEVPEEVAVVPFATVVPLDVGIEKHQKKEYKSAWECFKQNAEINNATAKFWLGYYSLYGYHAEKDPIQAKKYFKEAADENNHAESQCRYAVALFGDLSKESNETRKDELRKEILNYFELAAYNQNVDAMYYLGDIYVGGKLKVKKDEERGVNYLRLAANSNNDRAIALLKKLGKWS</sequence>
<name>A0A9N9DJZ8_9GLOM</name>
<dbReference type="Gene3D" id="1.10.510.10">
    <property type="entry name" value="Transferase(Phosphotransferase) domain 1"/>
    <property type="match status" value="1"/>
</dbReference>
<dbReference type="InterPro" id="IPR011990">
    <property type="entry name" value="TPR-like_helical_dom_sf"/>
</dbReference>
<evidence type="ECO:0000313" key="2">
    <source>
        <dbReference type="Proteomes" id="UP000789508"/>
    </source>
</evidence>
<dbReference type="SUPFAM" id="SSF81901">
    <property type="entry name" value="HCP-like"/>
    <property type="match status" value="1"/>
</dbReference>
<dbReference type="InterPro" id="IPR006597">
    <property type="entry name" value="Sel1-like"/>
</dbReference>